<dbReference type="PANTHER" id="PTHR10272">
    <property type="entry name" value="PLATELET-ACTIVATING FACTOR ACETYLHYDROLASE"/>
    <property type="match status" value="1"/>
</dbReference>
<protein>
    <recommendedName>
        <fullName evidence="7">Alpha/beta hydrolase</fullName>
    </recommendedName>
</protein>
<evidence type="ECO:0000256" key="2">
    <source>
        <dbReference type="ARBA" id="ARBA00022963"/>
    </source>
</evidence>
<name>A0A5N5W0Q9_STRMB</name>
<proteinExistence type="predicted"/>
<dbReference type="SUPFAM" id="SSF53474">
    <property type="entry name" value="alpha/beta-Hydrolases"/>
    <property type="match status" value="1"/>
</dbReference>
<dbReference type="PANTHER" id="PTHR10272:SF0">
    <property type="entry name" value="PLATELET-ACTIVATING FACTOR ACETYLHYDROLASE"/>
    <property type="match status" value="1"/>
</dbReference>
<keyword evidence="3" id="KW-0443">Lipid metabolism</keyword>
<evidence type="ECO:0000256" key="4">
    <source>
        <dbReference type="SAM" id="MobiDB-lite"/>
    </source>
</evidence>
<dbReference type="AlphaFoldDB" id="A0A5N5W0Q9"/>
<feature type="compositionally biased region" description="Pro residues" evidence="4">
    <location>
        <begin position="30"/>
        <end position="40"/>
    </location>
</feature>
<evidence type="ECO:0000256" key="1">
    <source>
        <dbReference type="ARBA" id="ARBA00022801"/>
    </source>
</evidence>
<dbReference type="GO" id="GO:0003847">
    <property type="term" value="F:1-alkyl-2-acetylglycerophosphocholine esterase activity"/>
    <property type="evidence" value="ECO:0007669"/>
    <property type="project" value="TreeGrafter"/>
</dbReference>
<accession>A0A5N5W0Q9</accession>
<dbReference type="InterPro" id="IPR029058">
    <property type="entry name" value="AB_hydrolase_fold"/>
</dbReference>
<keyword evidence="2" id="KW-0442">Lipid degradation</keyword>
<reference evidence="5 6" key="1">
    <citation type="journal article" date="2019" name="Microb. Cell Fact.">
        <title>Exploring novel herbicidin analogues by transcriptional regulator overexpression and MS/MS molecular networking.</title>
        <authorList>
            <person name="Shi Y."/>
            <person name="Gu R."/>
            <person name="Li Y."/>
            <person name="Wang X."/>
            <person name="Ren W."/>
            <person name="Li X."/>
            <person name="Wang L."/>
            <person name="Xie Y."/>
            <person name="Hong B."/>
        </authorList>
    </citation>
    <scope>NUCLEOTIDE SEQUENCE [LARGE SCALE GENOMIC DNA]</scope>
    <source>
        <strain evidence="5 6">US-43</strain>
    </source>
</reference>
<dbReference type="Proteomes" id="UP000327000">
    <property type="component" value="Unassembled WGS sequence"/>
</dbReference>
<organism evidence="5 6">
    <name type="scientific">Streptomyces mobaraensis</name>
    <name type="common">Streptoverticillium mobaraense</name>
    <dbReference type="NCBI Taxonomy" id="35621"/>
    <lineage>
        <taxon>Bacteria</taxon>
        <taxon>Bacillati</taxon>
        <taxon>Actinomycetota</taxon>
        <taxon>Actinomycetes</taxon>
        <taxon>Kitasatosporales</taxon>
        <taxon>Streptomycetaceae</taxon>
        <taxon>Streptomyces</taxon>
    </lineage>
</organism>
<gene>
    <name evidence="5" type="ORF">FRZ00_27930</name>
</gene>
<dbReference type="OrthoDB" id="569821at2"/>
<evidence type="ECO:0008006" key="7">
    <source>
        <dbReference type="Google" id="ProtNLM"/>
    </source>
</evidence>
<dbReference type="GO" id="GO:0016042">
    <property type="term" value="P:lipid catabolic process"/>
    <property type="evidence" value="ECO:0007669"/>
    <property type="project" value="UniProtKB-KW"/>
</dbReference>
<evidence type="ECO:0000313" key="6">
    <source>
        <dbReference type="Proteomes" id="UP000327000"/>
    </source>
</evidence>
<keyword evidence="6" id="KW-1185">Reference proteome</keyword>
<dbReference type="Gene3D" id="3.40.50.1820">
    <property type="entry name" value="alpha/beta hydrolase"/>
    <property type="match status" value="1"/>
</dbReference>
<sequence>MGAALTGGAAGALGPAAHAATPAPRTPSMDPVPLPAPSGPCPVGTTRLHLVDTRRTDPYAPTRTPRELMVQLWYAADGGSARTTAPYLTGGLLPLVEQRFTLPAGSLSRVRTQSRAGAPVSRALRDAPLILYSPGRQDPAATGTAFAQELASQGCVVVGVNHTYDGPAEFPDGRVVPGNPPTSDPEELRRYSDVRAADLRFVLDVLSGERGPSPAPAVSAAVDFGRVGAFGHSLGGSASAEALRTDARFSAGVMLDGRLRTDAVRTGLTRPFMLFTEDSTDAGWDAFMAAHRAWGRKVNLLGTRHYGFTDLAPLGVGLELADTWPPERFQRFFGSLDGRRAQAVTSRYVAAFFGLHLCGRAAPELDAPGADLPEVRIAWRREAEG</sequence>
<evidence type="ECO:0000256" key="3">
    <source>
        <dbReference type="ARBA" id="ARBA00023098"/>
    </source>
</evidence>
<dbReference type="EMBL" id="VOKX01000109">
    <property type="protein sequence ID" value="KAB7835182.1"/>
    <property type="molecule type" value="Genomic_DNA"/>
</dbReference>
<evidence type="ECO:0000313" key="5">
    <source>
        <dbReference type="EMBL" id="KAB7835182.1"/>
    </source>
</evidence>
<feature type="compositionally biased region" description="Low complexity" evidence="4">
    <location>
        <begin position="1"/>
        <end position="23"/>
    </location>
</feature>
<dbReference type="RefSeq" id="WP_152265439.1">
    <property type="nucleotide sequence ID" value="NZ_VOKX01000109.1"/>
</dbReference>
<keyword evidence="1" id="KW-0378">Hydrolase</keyword>
<comment type="caution">
    <text evidence="5">The sequence shown here is derived from an EMBL/GenBank/DDBJ whole genome shotgun (WGS) entry which is preliminary data.</text>
</comment>
<feature type="region of interest" description="Disordered" evidence="4">
    <location>
        <begin position="1"/>
        <end position="40"/>
    </location>
</feature>